<dbReference type="Proteomes" id="UP000663829">
    <property type="component" value="Unassembled WGS sequence"/>
</dbReference>
<organism evidence="1 3">
    <name type="scientific">Didymodactylos carnosus</name>
    <dbReference type="NCBI Taxonomy" id="1234261"/>
    <lineage>
        <taxon>Eukaryota</taxon>
        <taxon>Metazoa</taxon>
        <taxon>Spiralia</taxon>
        <taxon>Gnathifera</taxon>
        <taxon>Rotifera</taxon>
        <taxon>Eurotatoria</taxon>
        <taxon>Bdelloidea</taxon>
        <taxon>Philodinida</taxon>
        <taxon>Philodinidae</taxon>
        <taxon>Didymodactylos</taxon>
    </lineage>
</organism>
<gene>
    <name evidence="1" type="ORF">GPM918_LOCUS38224</name>
    <name evidence="2" type="ORF">SRO942_LOCUS39037</name>
</gene>
<proteinExistence type="predicted"/>
<dbReference type="EMBL" id="CAJNOQ010025099">
    <property type="protein sequence ID" value="CAF1534065.1"/>
    <property type="molecule type" value="Genomic_DNA"/>
</dbReference>
<accession>A0A815VS39</accession>
<evidence type="ECO:0000313" key="2">
    <source>
        <dbReference type="EMBL" id="CAF4393731.1"/>
    </source>
</evidence>
<name>A0A815VS39_9BILA</name>
<keyword evidence="3" id="KW-1185">Reference proteome</keyword>
<dbReference type="AlphaFoldDB" id="A0A815VS39"/>
<protein>
    <submittedName>
        <fullName evidence="1">Uncharacterized protein</fullName>
    </submittedName>
</protein>
<dbReference type="EMBL" id="CAJOBC010090699">
    <property type="protein sequence ID" value="CAF4393731.1"/>
    <property type="molecule type" value="Genomic_DNA"/>
</dbReference>
<comment type="caution">
    <text evidence="1">The sequence shown here is derived from an EMBL/GenBank/DDBJ whole genome shotgun (WGS) entry which is preliminary data.</text>
</comment>
<evidence type="ECO:0000313" key="1">
    <source>
        <dbReference type="EMBL" id="CAF1534065.1"/>
    </source>
</evidence>
<evidence type="ECO:0000313" key="3">
    <source>
        <dbReference type="Proteomes" id="UP000663829"/>
    </source>
</evidence>
<sequence length="111" mass="12019">MASSVGLAILIKGTDGDQGDKFVYCIYKGKLRQQRQPGGFSDIGGFSGEGGFGGKIKFSIDNKEEETNGTDGNGFKMVKTRMVATYIVAKYLTLVGKPFNPETFHSDIILI</sequence>
<reference evidence="1" key="1">
    <citation type="submission" date="2021-02" db="EMBL/GenBank/DDBJ databases">
        <authorList>
            <person name="Nowell W R."/>
        </authorList>
    </citation>
    <scope>NUCLEOTIDE SEQUENCE</scope>
</reference>
<dbReference type="Proteomes" id="UP000681722">
    <property type="component" value="Unassembled WGS sequence"/>
</dbReference>